<feature type="compositionally biased region" description="Polar residues" evidence="1">
    <location>
        <begin position="43"/>
        <end position="54"/>
    </location>
</feature>
<organism evidence="2 3">
    <name type="scientific">Vicugna pacos</name>
    <name type="common">Alpaca</name>
    <name type="synonym">Lama pacos</name>
    <dbReference type="NCBI Taxonomy" id="30538"/>
    <lineage>
        <taxon>Eukaryota</taxon>
        <taxon>Metazoa</taxon>
        <taxon>Chordata</taxon>
        <taxon>Craniata</taxon>
        <taxon>Vertebrata</taxon>
        <taxon>Euteleostomi</taxon>
        <taxon>Mammalia</taxon>
        <taxon>Eutheria</taxon>
        <taxon>Laurasiatheria</taxon>
        <taxon>Artiodactyla</taxon>
        <taxon>Tylopoda</taxon>
        <taxon>Camelidae</taxon>
        <taxon>Vicugna</taxon>
    </lineage>
</organism>
<feature type="region of interest" description="Disordered" evidence="1">
    <location>
        <begin position="42"/>
        <end position="64"/>
    </location>
</feature>
<dbReference type="SUPFAM" id="SSF64593">
    <property type="entry name" value="Intermediate filament protein, coiled coil region"/>
    <property type="match status" value="1"/>
</dbReference>
<dbReference type="Proteomes" id="UP001652581">
    <property type="component" value="Chromosome 16"/>
</dbReference>
<dbReference type="Gene3D" id="1.20.5.170">
    <property type="match status" value="1"/>
</dbReference>
<evidence type="ECO:0000313" key="2">
    <source>
        <dbReference type="Proteomes" id="UP001652581"/>
    </source>
</evidence>
<dbReference type="RefSeq" id="XP_072794764.1">
    <property type="nucleotide sequence ID" value="XM_072938663.1"/>
</dbReference>
<evidence type="ECO:0000256" key="1">
    <source>
        <dbReference type="SAM" id="MobiDB-lite"/>
    </source>
</evidence>
<sequence length="75" mass="8499">MEQQNQEYKILLDVKTLLEQEVATYCRLLEASPPSLRPYRAVCSSSLPSSSGRQTRPILKEQDLPSFCQVQSSKP</sequence>
<gene>
    <name evidence="3" type="primary">LOC102530093</name>
</gene>
<keyword evidence="2" id="KW-1185">Reference proteome</keyword>
<dbReference type="GeneID" id="102530093"/>
<name>A0ABM5BED5_VICPA</name>
<proteinExistence type="predicted"/>
<protein>
    <submittedName>
        <fullName evidence="3">Keratin, type I cytoskeletal 16</fullName>
    </submittedName>
</protein>
<reference evidence="3" key="1">
    <citation type="submission" date="2025-08" db="UniProtKB">
        <authorList>
            <consortium name="RefSeq"/>
        </authorList>
    </citation>
    <scope>IDENTIFICATION</scope>
</reference>
<evidence type="ECO:0000313" key="3">
    <source>
        <dbReference type="RefSeq" id="XP_072794764.1"/>
    </source>
</evidence>
<accession>A0ABM5BED5</accession>